<dbReference type="AlphaFoldDB" id="A0A084WQA6"/>
<keyword evidence="3" id="KW-1185">Reference proteome</keyword>
<dbReference type="VEuPathDB" id="VectorBase:ASIC020645"/>
<gene>
    <name evidence="1" type="ORF">ZHAS_00020645</name>
</gene>
<dbReference type="EMBL" id="ATLV01025449">
    <property type="status" value="NOT_ANNOTATED_CDS"/>
    <property type="molecule type" value="Genomic_DNA"/>
</dbReference>
<evidence type="ECO:0000313" key="1">
    <source>
        <dbReference type="EMBL" id="KFB52400.1"/>
    </source>
</evidence>
<dbReference type="Proteomes" id="UP000030765">
    <property type="component" value="Unassembled WGS sequence"/>
</dbReference>
<accession>A0A084WQA6</accession>
<organism evidence="1">
    <name type="scientific">Anopheles sinensis</name>
    <name type="common">Mosquito</name>
    <dbReference type="NCBI Taxonomy" id="74873"/>
    <lineage>
        <taxon>Eukaryota</taxon>
        <taxon>Metazoa</taxon>
        <taxon>Ecdysozoa</taxon>
        <taxon>Arthropoda</taxon>
        <taxon>Hexapoda</taxon>
        <taxon>Insecta</taxon>
        <taxon>Pterygota</taxon>
        <taxon>Neoptera</taxon>
        <taxon>Endopterygota</taxon>
        <taxon>Diptera</taxon>
        <taxon>Nematocera</taxon>
        <taxon>Culicoidea</taxon>
        <taxon>Culicidae</taxon>
        <taxon>Anophelinae</taxon>
        <taxon>Anopheles</taxon>
    </lineage>
</organism>
<protein>
    <submittedName>
        <fullName evidence="1 2">Uncharacterized protein</fullName>
    </submittedName>
</protein>
<reference evidence="2" key="2">
    <citation type="submission" date="2020-05" db="UniProtKB">
        <authorList>
            <consortium name="EnsemblMetazoa"/>
        </authorList>
    </citation>
    <scope>IDENTIFICATION</scope>
</reference>
<dbReference type="EMBL" id="KE525389">
    <property type="protein sequence ID" value="KFB52400.1"/>
    <property type="molecule type" value="Genomic_DNA"/>
</dbReference>
<name>A0A084WQA6_ANOSI</name>
<evidence type="ECO:0000313" key="2">
    <source>
        <dbReference type="EnsemblMetazoa" id="ASIC020645-PA"/>
    </source>
</evidence>
<evidence type="ECO:0000313" key="3">
    <source>
        <dbReference type="Proteomes" id="UP000030765"/>
    </source>
</evidence>
<sequence>MSNSSSGTLRSLGRGNCAYAPDPIIPIAQSGQFEATATPGIRCGKDHPDSCTDIYQRQMDRTTYRTVSLSISVPGESVQVNSKLLIVCRAMQHHRSTEMATTTTTLSTTDRLANNRTKPAQNLQWNLLREQKIKFKSPIATNEAFNAIMPWQNHWQP</sequence>
<reference evidence="1 3" key="1">
    <citation type="journal article" date="2014" name="BMC Genomics">
        <title>Genome sequence of Anopheles sinensis provides insight into genetics basis of mosquito competence for malaria parasites.</title>
        <authorList>
            <person name="Zhou D."/>
            <person name="Zhang D."/>
            <person name="Ding G."/>
            <person name="Shi L."/>
            <person name="Hou Q."/>
            <person name="Ye Y."/>
            <person name="Xu Y."/>
            <person name="Zhou H."/>
            <person name="Xiong C."/>
            <person name="Li S."/>
            <person name="Yu J."/>
            <person name="Hong S."/>
            <person name="Yu X."/>
            <person name="Zou P."/>
            <person name="Chen C."/>
            <person name="Chang X."/>
            <person name="Wang W."/>
            <person name="Lv Y."/>
            <person name="Sun Y."/>
            <person name="Ma L."/>
            <person name="Shen B."/>
            <person name="Zhu C."/>
        </authorList>
    </citation>
    <scope>NUCLEOTIDE SEQUENCE [LARGE SCALE GENOMIC DNA]</scope>
</reference>
<dbReference type="EnsemblMetazoa" id="ASIC020645-RA">
    <property type="protein sequence ID" value="ASIC020645-PA"/>
    <property type="gene ID" value="ASIC020645"/>
</dbReference>
<proteinExistence type="predicted"/>